<evidence type="ECO:0000313" key="2">
    <source>
        <dbReference type="Proteomes" id="UP000003688"/>
    </source>
</evidence>
<dbReference type="SUPFAM" id="SSF51182">
    <property type="entry name" value="RmlC-like cupins"/>
    <property type="match status" value="1"/>
</dbReference>
<comment type="caution">
    <text evidence="1">The sequence shown here is derived from an EMBL/GenBank/DDBJ whole genome shotgun (WGS) entry which is preliminary data.</text>
</comment>
<keyword evidence="2" id="KW-1185">Reference proteome</keyword>
<dbReference type="STRING" id="320771.Cflav_PD2473"/>
<dbReference type="InterPro" id="IPR011051">
    <property type="entry name" value="RmlC_Cupin_sf"/>
</dbReference>
<reference evidence="1 2" key="1">
    <citation type="journal article" date="2011" name="J. Bacteriol.">
        <title>Genome sequence of 'Pedosphaera parvula' Ellin514, an aerobic Verrucomicrobial isolate from pasture soil.</title>
        <authorList>
            <person name="Kant R."/>
            <person name="van Passel M.W."/>
            <person name="Sangwan P."/>
            <person name="Palva A."/>
            <person name="Lucas S."/>
            <person name="Copeland A."/>
            <person name="Lapidus A."/>
            <person name="Glavina Del Rio T."/>
            <person name="Dalin E."/>
            <person name="Tice H."/>
            <person name="Bruce D."/>
            <person name="Goodwin L."/>
            <person name="Pitluck S."/>
            <person name="Chertkov O."/>
            <person name="Larimer F.W."/>
            <person name="Land M.L."/>
            <person name="Hauser L."/>
            <person name="Brettin T.S."/>
            <person name="Detter J.C."/>
            <person name="Han S."/>
            <person name="de Vos W.M."/>
            <person name="Janssen P.H."/>
            <person name="Smidt H."/>
        </authorList>
    </citation>
    <scope>NUCLEOTIDE SEQUENCE [LARGE SCALE GENOMIC DNA]</scope>
    <source>
        <strain evidence="1 2">Ellin514</strain>
    </source>
</reference>
<dbReference type="RefSeq" id="WP_007416409.1">
    <property type="nucleotide sequence ID" value="NZ_ABOX02000026.1"/>
</dbReference>
<gene>
    <name evidence="1" type="ORF">Cflav_PD2473</name>
</gene>
<dbReference type="AlphaFoldDB" id="B9XKS3"/>
<proteinExistence type="predicted"/>
<organism evidence="1 2">
    <name type="scientific">Pedosphaera parvula (strain Ellin514)</name>
    <dbReference type="NCBI Taxonomy" id="320771"/>
    <lineage>
        <taxon>Bacteria</taxon>
        <taxon>Pseudomonadati</taxon>
        <taxon>Verrucomicrobiota</taxon>
        <taxon>Pedosphaerae</taxon>
        <taxon>Pedosphaerales</taxon>
        <taxon>Pedosphaeraceae</taxon>
        <taxon>Pedosphaera</taxon>
    </lineage>
</organism>
<dbReference type="Gene3D" id="2.60.120.10">
    <property type="entry name" value="Jelly Rolls"/>
    <property type="match status" value="1"/>
</dbReference>
<dbReference type="EMBL" id="ABOX02000026">
    <property type="protein sequence ID" value="EEF59566.1"/>
    <property type="molecule type" value="Genomic_DNA"/>
</dbReference>
<dbReference type="Proteomes" id="UP000003688">
    <property type="component" value="Unassembled WGS sequence"/>
</dbReference>
<evidence type="ECO:0000313" key="1">
    <source>
        <dbReference type="EMBL" id="EEF59566.1"/>
    </source>
</evidence>
<dbReference type="InterPro" id="IPR014710">
    <property type="entry name" value="RmlC-like_jellyroll"/>
</dbReference>
<sequence>MLKRYKLDEFTKGWFVGNFSPTIVKSDAVEVAVKHYKAGESEGAHYHKVATELTLIVSGRVRMSGEEVGAGEIIKIEPGQATDFVPLTDTTTVVVKLPCVSGDKYPSPDFKA</sequence>
<protein>
    <recommendedName>
        <fullName evidence="3">Cupin 2 conserved barrel domain protein</fullName>
    </recommendedName>
</protein>
<name>B9XKS3_PEDPL</name>
<accession>B9XKS3</accession>
<evidence type="ECO:0008006" key="3">
    <source>
        <dbReference type="Google" id="ProtNLM"/>
    </source>
</evidence>